<reference evidence="1" key="1">
    <citation type="submission" date="2023-04" db="EMBL/GenBank/DDBJ databases">
        <title>Draft Genome sequencing of Naganishia species isolated from polar environments using Oxford Nanopore Technology.</title>
        <authorList>
            <person name="Leo P."/>
            <person name="Venkateswaran K."/>
        </authorList>
    </citation>
    <scope>NUCLEOTIDE SEQUENCE</scope>
    <source>
        <strain evidence="1">DBVPG 5303</strain>
    </source>
</reference>
<evidence type="ECO:0000313" key="2">
    <source>
        <dbReference type="Proteomes" id="UP001234202"/>
    </source>
</evidence>
<evidence type="ECO:0000313" key="1">
    <source>
        <dbReference type="EMBL" id="KAJ9118059.1"/>
    </source>
</evidence>
<dbReference type="EMBL" id="JASBWV010000030">
    <property type="protein sequence ID" value="KAJ9118059.1"/>
    <property type="molecule type" value="Genomic_DNA"/>
</dbReference>
<protein>
    <submittedName>
        <fullName evidence="1">Uncharacterized protein</fullName>
    </submittedName>
</protein>
<keyword evidence="2" id="KW-1185">Reference proteome</keyword>
<organism evidence="1 2">
    <name type="scientific">Naganishia onofrii</name>
    <dbReference type="NCBI Taxonomy" id="1851511"/>
    <lineage>
        <taxon>Eukaryota</taxon>
        <taxon>Fungi</taxon>
        <taxon>Dikarya</taxon>
        <taxon>Basidiomycota</taxon>
        <taxon>Agaricomycotina</taxon>
        <taxon>Tremellomycetes</taxon>
        <taxon>Filobasidiales</taxon>
        <taxon>Filobasidiaceae</taxon>
        <taxon>Naganishia</taxon>
    </lineage>
</organism>
<accession>A0ACC2X1Y5</accession>
<proteinExistence type="predicted"/>
<sequence>MPAIVRYADIPAFANNIAPIHAPGYGPINITCPTDTVWLRKADSLGTDEQAYVDKRAHQLATAWTAQTHRVGLTSPPPRTPVVAMALSGGGYRAMLSGSGMAFDPPSADKDDVGDILGLSTYVSGLSGGSWALGSFYANNGTSPQDLVENVWHLDDNLVAGWSMAEFYKNIRDATKEKEEAGFATQITDLWSLALTDHLFPEHWRVDKGHANLAWNDLKDNITQLQEATLPYPIVVALEREADQPKNGMMATNSTIFEFTLSEFGSSQPGGFTPLKYLGTRLENGQPKNNDECVVGFDNAGFVVGTSASLFNMALVEVSNFKANSLLETLKNLGKLVLNGVGKHNDDVATYLNPFYGWDTGDDPISSMENITLVDGGETGENVPLEPFLQPARQVDAIIAFDNSDNVNGWPSGKSLYLTYEKALNHSKMYNTPSLMPQVPSPAGFD</sequence>
<gene>
    <name evidence="1" type="ORF">QFC24_006331</name>
</gene>
<comment type="caution">
    <text evidence="1">The sequence shown here is derived from an EMBL/GenBank/DDBJ whole genome shotgun (WGS) entry which is preliminary data.</text>
</comment>
<name>A0ACC2X1Y5_9TREE</name>
<dbReference type="Proteomes" id="UP001234202">
    <property type="component" value="Unassembled WGS sequence"/>
</dbReference>